<evidence type="ECO:0000313" key="2">
    <source>
        <dbReference type="Proteomes" id="UP000198706"/>
    </source>
</evidence>
<accession>A0A1G9CNA9</accession>
<evidence type="ECO:0000313" key="1">
    <source>
        <dbReference type="EMBL" id="SDK53181.1"/>
    </source>
</evidence>
<reference evidence="1 2" key="1">
    <citation type="submission" date="2016-10" db="EMBL/GenBank/DDBJ databases">
        <authorList>
            <person name="de Groot N.N."/>
        </authorList>
    </citation>
    <scope>NUCLEOTIDE SEQUENCE [LARGE SCALE GENOMIC DNA]</scope>
    <source>
        <strain evidence="1 2">JCM 21544</strain>
    </source>
</reference>
<proteinExistence type="predicted"/>
<sequence>MIVVVGSRHDPVAMELVATWPGAALCSAEDLVSPGWAWTVGGDEAPTWVVEGRTVADSDVTGVFLRRSAVYPAELLGIHPDDRTYMASEAHAFLIFVLASTRARVASPVADGGLGDDALRPEQWMPLAAAAGLPLAPLHLRSGHAKRRALNSRIVEVVDGQVIGDMAPRRQARIHRFVAALRLDWAQLLFDGRQRLVALTSMHSPTPEAATALGRMLMAGAPS</sequence>
<dbReference type="AlphaFoldDB" id="A0A1G9CNA9"/>
<protein>
    <submittedName>
        <fullName evidence="1">Uncharacterized protein</fullName>
    </submittedName>
</protein>
<name>A0A1G9CNA9_9PSED</name>
<dbReference type="Proteomes" id="UP000198706">
    <property type="component" value="Unassembled WGS sequence"/>
</dbReference>
<organism evidence="1 2">
    <name type="scientific">Pseudomonas indica</name>
    <dbReference type="NCBI Taxonomy" id="137658"/>
    <lineage>
        <taxon>Bacteria</taxon>
        <taxon>Pseudomonadati</taxon>
        <taxon>Pseudomonadota</taxon>
        <taxon>Gammaproteobacteria</taxon>
        <taxon>Pseudomonadales</taxon>
        <taxon>Pseudomonadaceae</taxon>
        <taxon>Pseudomonas</taxon>
    </lineage>
</organism>
<dbReference type="EMBL" id="FNFD01000008">
    <property type="protein sequence ID" value="SDK53181.1"/>
    <property type="molecule type" value="Genomic_DNA"/>
</dbReference>
<gene>
    <name evidence="1" type="ORF">SAMN05216186_10814</name>
</gene>
<dbReference type="STRING" id="137658.SAMN05216186_10814"/>
<dbReference type="RefSeq" id="WP_084336304.1">
    <property type="nucleotide sequence ID" value="NZ_FNFD01000008.1"/>
</dbReference>
<keyword evidence="2" id="KW-1185">Reference proteome</keyword>